<accession>A0A4U6VDA2</accession>
<dbReference type="Gramene" id="TKW26505">
    <property type="protein sequence ID" value="TKW26505"/>
    <property type="gene ID" value="SEVIR_3G194750v2"/>
</dbReference>
<proteinExistence type="predicted"/>
<name>A0A4U6VDA2_SETVI</name>
<evidence type="ECO:0000313" key="1">
    <source>
        <dbReference type="EMBL" id="TKW26505.1"/>
    </source>
</evidence>
<gene>
    <name evidence="1" type="ORF">SEVIR_3G194750v2</name>
</gene>
<sequence length="182" mass="20263">MMVRRDRVVCTTRRTRSRSHGGKSARLVARWLSDGARDGTGRPAIKCDGPRRSPLEAPMEGVAAGARSRVSPLESIAVSSRGRGVRWVRSVQQFRLSGCVSRGWWMTSARSHPGKGSRQPFHFSRSREMRSSRLSNFVAADVSLKRAPFRTGISFLFRSPLAEDKTTASREMSAKICNRGRT</sequence>
<reference evidence="1" key="1">
    <citation type="submission" date="2019-03" db="EMBL/GenBank/DDBJ databases">
        <title>WGS assembly of Setaria viridis.</title>
        <authorList>
            <person name="Huang P."/>
            <person name="Jenkins J."/>
            <person name="Grimwood J."/>
            <person name="Barry K."/>
            <person name="Healey A."/>
            <person name="Mamidi S."/>
            <person name="Sreedasyam A."/>
            <person name="Shu S."/>
            <person name="Feldman M."/>
            <person name="Wu J."/>
            <person name="Yu Y."/>
            <person name="Chen C."/>
            <person name="Johnson J."/>
            <person name="Rokhsar D."/>
            <person name="Baxter I."/>
            <person name="Schmutz J."/>
            <person name="Brutnell T."/>
            <person name="Kellogg E."/>
        </authorList>
    </citation>
    <scope>NUCLEOTIDE SEQUENCE [LARGE SCALE GENOMIC DNA]</scope>
</reference>
<evidence type="ECO:0000313" key="2">
    <source>
        <dbReference type="Proteomes" id="UP000298652"/>
    </source>
</evidence>
<keyword evidence="2" id="KW-1185">Reference proteome</keyword>
<organism evidence="1 2">
    <name type="scientific">Setaria viridis</name>
    <name type="common">Green bristlegrass</name>
    <name type="synonym">Setaria italica subsp. viridis</name>
    <dbReference type="NCBI Taxonomy" id="4556"/>
    <lineage>
        <taxon>Eukaryota</taxon>
        <taxon>Viridiplantae</taxon>
        <taxon>Streptophyta</taxon>
        <taxon>Embryophyta</taxon>
        <taxon>Tracheophyta</taxon>
        <taxon>Spermatophyta</taxon>
        <taxon>Magnoliopsida</taxon>
        <taxon>Liliopsida</taxon>
        <taxon>Poales</taxon>
        <taxon>Poaceae</taxon>
        <taxon>PACMAD clade</taxon>
        <taxon>Panicoideae</taxon>
        <taxon>Panicodae</taxon>
        <taxon>Paniceae</taxon>
        <taxon>Cenchrinae</taxon>
        <taxon>Setaria</taxon>
    </lineage>
</organism>
<protein>
    <submittedName>
        <fullName evidence="1">Uncharacterized protein</fullName>
    </submittedName>
</protein>
<dbReference type="EMBL" id="CM016554">
    <property type="protein sequence ID" value="TKW26505.1"/>
    <property type="molecule type" value="Genomic_DNA"/>
</dbReference>
<dbReference type="AlphaFoldDB" id="A0A4U6VDA2"/>
<dbReference type="Proteomes" id="UP000298652">
    <property type="component" value="Chromosome 3"/>
</dbReference>